<reference evidence="2" key="1">
    <citation type="submission" date="2020-03" db="EMBL/GenBank/DDBJ databases">
        <title>Psychroflexus Maritimus sp. nov., isolate from marine sediment.</title>
        <authorList>
            <person name="Zhong Y.-L."/>
        </authorList>
    </citation>
    <scope>NUCLEOTIDE SEQUENCE</scope>
    <source>
        <strain evidence="2">C1</strain>
    </source>
</reference>
<feature type="signal peptide" evidence="1">
    <location>
        <begin position="1"/>
        <end position="18"/>
    </location>
</feature>
<comment type="caution">
    <text evidence="2">The sequence shown here is derived from an EMBL/GenBank/DDBJ whole genome shotgun (WGS) entry which is preliminary data.</text>
</comment>
<dbReference type="RefSeq" id="WP_166400578.1">
    <property type="nucleotide sequence ID" value="NZ_JAANAS010000061.1"/>
</dbReference>
<sequence>MKTKMLFLLTFSISFSYAQINMNSMSDWKDLTVLNQMNFNGKQIDLSKINGSPLLYNDFKTGKIIEEKKGGEMMEGEIRYNIYKDQFELLMENDRSKAGPVIKTNQLGFELEGERFKYFHSPSVLFEKGGAPNGYLVIVDELENDGNKAQILKRYYQIFMPEQKSESSYDTGRPAELKDKTAYYLAINGDYFEIETHKRRAKNNFPKEVQNDIKKFIKKNKLKFRGNASEKEDQIRQLVNYYLEII</sequence>
<evidence type="ECO:0000256" key="1">
    <source>
        <dbReference type="SAM" id="SignalP"/>
    </source>
</evidence>
<gene>
    <name evidence="2" type="ORF">G7034_08700</name>
</gene>
<evidence type="ECO:0000313" key="2">
    <source>
        <dbReference type="EMBL" id="NGZ90332.1"/>
    </source>
</evidence>
<organism evidence="2 3">
    <name type="scientific">Psychroflexus maritimus</name>
    <dbReference type="NCBI Taxonomy" id="2714865"/>
    <lineage>
        <taxon>Bacteria</taxon>
        <taxon>Pseudomonadati</taxon>
        <taxon>Bacteroidota</taxon>
        <taxon>Flavobacteriia</taxon>
        <taxon>Flavobacteriales</taxon>
        <taxon>Flavobacteriaceae</taxon>
        <taxon>Psychroflexus</taxon>
    </lineage>
</organism>
<keyword evidence="1" id="KW-0732">Signal</keyword>
<protein>
    <recommendedName>
        <fullName evidence="4">GLPGLI family protein</fullName>
    </recommendedName>
</protein>
<keyword evidence="3" id="KW-1185">Reference proteome</keyword>
<evidence type="ECO:0000313" key="3">
    <source>
        <dbReference type="Proteomes" id="UP000643701"/>
    </source>
</evidence>
<evidence type="ECO:0008006" key="4">
    <source>
        <dbReference type="Google" id="ProtNLM"/>
    </source>
</evidence>
<dbReference type="Proteomes" id="UP000643701">
    <property type="component" value="Unassembled WGS sequence"/>
</dbReference>
<feature type="chain" id="PRO_5037881040" description="GLPGLI family protein" evidence="1">
    <location>
        <begin position="19"/>
        <end position="246"/>
    </location>
</feature>
<name>A0A967ADM7_9FLAO</name>
<proteinExistence type="predicted"/>
<accession>A0A967ADM7</accession>
<dbReference type="AlphaFoldDB" id="A0A967ADM7"/>
<dbReference type="EMBL" id="JAANAS010000061">
    <property type="protein sequence ID" value="NGZ90332.1"/>
    <property type="molecule type" value="Genomic_DNA"/>
</dbReference>